<evidence type="ECO:0000256" key="8">
    <source>
        <dbReference type="PROSITE-ProRule" id="PRU00433"/>
    </source>
</evidence>
<keyword evidence="4" id="KW-0732">Signal</keyword>
<sequence>MIAFGILGLFGAGQGFAQTDLLERARQQFKPIPAEAPALPGNPASPEKVELGKMLYFDPRLSASHAISCNSCHDLGRGGADEHSTSIGHHWQHGARNSPTVLNAVFNTAQFWDGRAKDLEEQAGGPLVNPVEMASAKAHVVEQLQGIPGYVDAFKKAFPNDKDPLSLANAQKAIAVFEATLITPNAPFDRFLQGDANALTAEQKDGLTLFLDKGCSACHNGINVGGGMYMPFGVVEKPGAEFLPPEDKGRFAVTNTPSDKYVFKVPTLRNIALTRPYFHTGKSWDLRQAVAVMGTSQLGAKLNDSEIDRITAFLGSLTGDQPKITYPVLPPSVTATTRPEP</sequence>
<dbReference type="InterPro" id="IPR009056">
    <property type="entry name" value="Cyt_c-like_dom"/>
</dbReference>
<evidence type="ECO:0000256" key="6">
    <source>
        <dbReference type="ARBA" id="ARBA00023002"/>
    </source>
</evidence>
<keyword evidence="6" id="KW-0560">Oxidoreductase</keyword>
<dbReference type="RefSeq" id="WP_377814421.1">
    <property type="nucleotide sequence ID" value="NZ_JBHRSJ010000019.1"/>
</dbReference>
<dbReference type="InterPro" id="IPR036909">
    <property type="entry name" value="Cyt_c-like_dom_sf"/>
</dbReference>
<feature type="domain" description="Cytochrome c" evidence="9">
    <location>
        <begin position="47"/>
        <end position="155"/>
    </location>
</feature>
<accession>A0ABV7AV07</accession>
<feature type="domain" description="Cytochrome c" evidence="9">
    <location>
        <begin position="201"/>
        <end position="318"/>
    </location>
</feature>
<evidence type="ECO:0000313" key="11">
    <source>
        <dbReference type="Proteomes" id="UP001595457"/>
    </source>
</evidence>
<evidence type="ECO:0000256" key="4">
    <source>
        <dbReference type="ARBA" id="ARBA00022729"/>
    </source>
</evidence>
<evidence type="ECO:0000256" key="1">
    <source>
        <dbReference type="ARBA" id="ARBA00004418"/>
    </source>
</evidence>
<dbReference type="PANTHER" id="PTHR30600">
    <property type="entry name" value="CYTOCHROME C PEROXIDASE-RELATED"/>
    <property type="match status" value="1"/>
</dbReference>
<dbReference type="InterPro" id="IPR051395">
    <property type="entry name" value="Cytochrome_c_Peroxidase/MauG"/>
</dbReference>
<evidence type="ECO:0000313" key="10">
    <source>
        <dbReference type="EMBL" id="MFC2972756.1"/>
    </source>
</evidence>
<organism evidence="10 11">
    <name type="scientific">Azotobacter bryophylli</name>
    <dbReference type="NCBI Taxonomy" id="1986537"/>
    <lineage>
        <taxon>Bacteria</taxon>
        <taxon>Pseudomonadati</taxon>
        <taxon>Pseudomonadota</taxon>
        <taxon>Gammaproteobacteria</taxon>
        <taxon>Pseudomonadales</taxon>
        <taxon>Pseudomonadaceae</taxon>
        <taxon>Azotobacter</taxon>
    </lineage>
</organism>
<dbReference type="PIRSF" id="PIRSF000294">
    <property type="entry name" value="Cytochrome-c_peroxidase"/>
    <property type="match status" value="1"/>
</dbReference>
<keyword evidence="10" id="KW-0575">Peroxidase</keyword>
<evidence type="ECO:0000256" key="5">
    <source>
        <dbReference type="ARBA" id="ARBA00022764"/>
    </source>
</evidence>
<dbReference type="Proteomes" id="UP001595457">
    <property type="component" value="Unassembled WGS sequence"/>
</dbReference>
<keyword evidence="11" id="KW-1185">Reference proteome</keyword>
<evidence type="ECO:0000256" key="7">
    <source>
        <dbReference type="ARBA" id="ARBA00023004"/>
    </source>
</evidence>
<keyword evidence="2 8" id="KW-0349">Heme</keyword>
<keyword evidence="7 8" id="KW-0408">Iron</keyword>
<dbReference type="Pfam" id="PF00034">
    <property type="entry name" value="Cytochrom_C"/>
    <property type="match status" value="1"/>
</dbReference>
<dbReference type="PANTHER" id="PTHR30600:SF7">
    <property type="entry name" value="CYTOCHROME C PEROXIDASE-RELATED"/>
    <property type="match status" value="1"/>
</dbReference>
<comment type="caution">
    <text evidence="10">The sequence shown here is derived from an EMBL/GenBank/DDBJ whole genome shotgun (WGS) entry which is preliminary data.</text>
</comment>
<dbReference type="Pfam" id="PF03150">
    <property type="entry name" value="CCP_MauG"/>
    <property type="match status" value="1"/>
</dbReference>
<name>A0ABV7AV07_9GAMM</name>
<dbReference type="PROSITE" id="PS51007">
    <property type="entry name" value="CYTC"/>
    <property type="match status" value="2"/>
</dbReference>
<dbReference type="EMBL" id="JBHRSJ010000019">
    <property type="protein sequence ID" value="MFC2972756.1"/>
    <property type="molecule type" value="Genomic_DNA"/>
</dbReference>
<keyword evidence="3 8" id="KW-0479">Metal-binding</keyword>
<dbReference type="SUPFAM" id="SSF46626">
    <property type="entry name" value="Cytochrome c"/>
    <property type="match status" value="2"/>
</dbReference>
<dbReference type="InterPro" id="IPR026259">
    <property type="entry name" value="MauG/Cytc_peroxidase"/>
</dbReference>
<comment type="subcellular location">
    <subcellularLocation>
        <location evidence="1">Periplasm</location>
    </subcellularLocation>
</comment>
<reference evidence="11" key="1">
    <citation type="journal article" date="2019" name="Int. J. Syst. Evol. Microbiol.">
        <title>The Global Catalogue of Microorganisms (GCM) 10K type strain sequencing project: providing services to taxonomists for standard genome sequencing and annotation.</title>
        <authorList>
            <consortium name="The Broad Institute Genomics Platform"/>
            <consortium name="The Broad Institute Genome Sequencing Center for Infectious Disease"/>
            <person name="Wu L."/>
            <person name="Ma J."/>
        </authorList>
    </citation>
    <scope>NUCLEOTIDE SEQUENCE [LARGE SCALE GENOMIC DNA]</scope>
    <source>
        <strain evidence="11">KCTC 62195</strain>
    </source>
</reference>
<evidence type="ECO:0000256" key="2">
    <source>
        <dbReference type="ARBA" id="ARBA00022617"/>
    </source>
</evidence>
<dbReference type="InterPro" id="IPR004852">
    <property type="entry name" value="Di-haem_cyt_c_peroxidsae"/>
</dbReference>
<evidence type="ECO:0000259" key="9">
    <source>
        <dbReference type="PROSITE" id="PS51007"/>
    </source>
</evidence>
<proteinExistence type="predicted"/>
<dbReference type="Gene3D" id="1.10.760.10">
    <property type="entry name" value="Cytochrome c-like domain"/>
    <property type="match status" value="2"/>
</dbReference>
<dbReference type="GO" id="GO:0004601">
    <property type="term" value="F:peroxidase activity"/>
    <property type="evidence" value="ECO:0007669"/>
    <property type="project" value="UniProtKB-KW"/>
</dbReference>
<gene>
    <name evidence="10" type="ORF">ACFOJE_11095</name>
</gene>
<evidence type="ECO:0000256" key="3">
    <source>
        <dbReference type="ARBA" id="ARBA00022723"/>
    </source>
</evidence>
<protein>
    <submittedName>
        <fullName evidence="10">Cytochrome-c peroxidase</fullName>
    </submittedName>
</protein>
<keyword evidence="5" id="KW-0574">Periplasm</keyword>